<evidence type="ECO:0000256" key="11">
    <source>
        <dbReference type="ARBA" id="ARBA00023136"/>
    </source>
</evidence>
<dbReference type="HAMAP" id="MF_00521">
    <property type="entry name" value="KDO_kinase"/>
    <property type="match status" value="1"/>
</dbReference>
<dbReference type="InterPro" id="IPR039901">
    <property type="entry name" value="Kdotransferase"/>
</dbReference>
<evidence type="ECO:0000313" key="19">
    <source>
        <dbReference type="EMBL" id="RVT51019.1"/>
    </source>
</evidence>
<evidence type="ECO:0000256" key="15">
    <source>
        <dbReference type="HAMAP-Rule" id="MF_00521"/>
    </source>
</evidence>
<keyword evidence="8 15" id="KW-0418">Kinase</keyword>
<evidence type="ECO:0000256" key="14">
    <source>
        <dbReference type="ARBA" id="ARBA00049183"/>
    </source>
</evidence>
<comment type="pathway">
    <text evidence="2 15">Bacterial outer membrane biogenesis; LPS core biosynthesis.</text>
</comment>
<comment type="catalytic activity">
    <reaction evidence="13 15">
        <text>an alpha-Kdo-(2-&gt;6)-lipid IVA + ATP = a 4-O-phospho-alpha-Kdo-(2-&gt;6)-lipid IVA + ADP + H(+)</text>
        <dbReference type="Rhea" id="RHEA:74271"/>
        <dbReference type="ChEBI" id="CHEBI:15378"/>
        <dbReference type="ChEBI" id="CHEBI:30616"/>
        <dbReference type="ChEBI" id="CHEBI:176428"/>
        <dbReference type="ChEBI" id="CHEBI:193140"/>
        <dbReference type="ChEBI" id="CHEBI:456216"/>
        <dbReference type="EC" id="2.7.1.166"/>
    </reaction>
</comment>
<keyword evidence="4 15" id="KW-1003">Cell membrane</keyword>
<dbReference type="GO" id="GO:0009245">
    <property type="term" value="P:lipid A biosynthetic process"/>
    <property type="evidence" value="ECO:0007669"/>
    <property type="project" value="TreeGrafter"/>
</dbReference>
<comment type="function">
    <text evidence="15">Catalyzes the ATP-dependent phosphorylation of the 3-deoxy-D-manno-octulosonic acid (Kdo) residue in Kdo-lipid IV(A) at the 4-OH position.</text>
</comment>
<evidence type="ECO:0000256" key="16">
    <source>
        <dbReference type="PIRSR" id="PIRSR639901-1"/>
    </source>
</evidence>
<dbReference type="GO" id="GO:0043842">
    <property type="term" value="F:Kdo transferase activity"/>
    <property type="evidence" value="ECO:0007669"/>
    <property type="project" value="UniProtKB-EC"/>
</dbReference>
<evidence type="ECO:0000256" key="9">
    <source>
        <dbReference type="ARBA" id="ARBA00022840"/>
    </source>
</evidence>
<gene>
    <name evidence="15" type="primary">kdkA</name>
    <name evidence="19" type="ORF">ENE75_14610</name>
</gene>
<keyword evidence="11 15" id="KW-0472">Membrane</keyword>
<dbReference type="InterPro" id="IPR038107">
    <property type="entry name" value="Glycos_transf_N_sf"/>
</dbReference>
<accession>A0A437JUT6</accession>
<dbReference type="PANTHER" id="PTHR42755">
    <property type="entry name" value="3-DEOXY-MANNO-OCTULOSONATE CYTIDYLYLTRANSFERASE"/>
    <property type="match status" value="1"/>
</dbReference>
<dbReference type="GO" id="GO:0016301">
    <property type="term" value="F:kinase activity"/>
    <property type="evidence" value="ECO:0007669"/>
    <property type="project" value="UniProtKB-KW"/>
</dbReference>
<evidence type="ECO:0000256" key="7">
    <source>
        <dbReference type="ARBA" id="ARBA00022741"/>
    </source>
</evidence>
<dbReference type="AlphaFoldDB" id="A0A437JUT6"/>
<protein>
    <recommendedName>
        <fullName evidence="12 15">3-deoxy-D-manno-octulosonic acid kinase</fullName>
        <shortName evidence="15">Kdo kinase</shortName>
        <ecNumber evidence="15">2.7.1.166</ecNumber>
    </recommendedName>
</protein>
<dbReference type="InterPro" id="IPR007507">
    <property type="entry name" value="Glycos_transf_N"/>
</dbReference>
<sequence length="702" mass="75282">MPSPASAASGTAACCPRPGLPSTGADAPMALRLYSALMHLLRGVAWPVLWWLGRRVPAYRERWPERCGRAPVPAGARGGVLIHAASMGEVQAALPLLNALHAARPELPVVFTCTSPTASARIVEACGATVHHAYLPFDTPGAVRRFLDAADPRLLVVMETELWPNLLTLAQARGTAVVLANGRLSAGSARRYARFGPLTRPLLSALDLLLVQDEAARGRFDALGAAPARVRVTGNLKVDTALPSSHTALVDQFIAWTGGRPLWVAASTHDGEETVILEAARRLRAEAPDLLLVLVPRHPQRFDAVAALLEASGLGWQRRSAAQPVAPQTAVLLADAMGELTAWMALSNAVFMGGTLVPVGGHNPLEAMQFGVPLLAGPARFNFGDAFDALAQADAVKTVQDPADLAAAVLAWQRDLDAARAVGERGRALYAQSGGATARTVAPLLDLLDRRPRRLASADECIWVDPGLLPTPAQAPFDPATGTPAGHGSGRGTVWWQRTGDHVLLLRHYRRGGLVGRLIHDRFLREPRAHSRAMAEFALLQRMLGWGLPVPRPAAARWQPAGPLHYRADILVQRLDGAQDLSVTLQQRPLAEAEWRAVGAAIGVLHAHGVDHADLNCHNLMHAPDAATPADDRVWIIDFDRGAVRAPGPWQAANLERLRRSLRKEAGRIGKVARWHWAEDDWPALLAGYQSATAAFTSPAGR</sequence>
<name>A0A437JUT6_9BURK</name>
<dbReference type="GO" id="GO:0005524">
    <property type="term" value="F:ATP binding"/>
    <property type="evidence" value="ECO:0007669"/>
    <property type="project" value="UniProtKB-UniRule"/>
</dbReference>
<dbReference type="UniPathway" id="UPA00958"/>
<dbReference type="PANTHER" id="PTHR42755:SF1">
    <property type="entry name" value="3-DEOXY-D-MANNO-OCTULOSONIC ACID TRANSFERASE, MITOCHONDRIAL-RELATED"/>
    <property type="match status" value="1"/>
</dbReference>
<dbReference type="Pfam" id="PF06293">
    <property type="entry name" value="Kdo"/>
    <property type="match status" value="1"/>
</dbReference>
<dbReference type="Proteomes" id="UP000288178">
    <property type="component" value="Unassembled WGS sequence"/>
</dbReference>
<keyword evidence="7 15" id="KW-0547">Nucleotide-binding</keyword>
<keyword evidence="9 15" id="KW-0067">ATP-binding</keyword>
<feature type="site" description="Transition state stabilizer" evidence="17">
    <location>
        <position position="159"/>
    </location>
</feature>
<feature type="active site" description="Proton acceptor" evidence="16">
    <location>
        <position position="89"/>
    </location>
</feature>
<evidence type="ECO:0000256" key="5">
    <source>
        <dbReference type="ARBA" id="ARBA00022519"/>
    </source>
</evidence>
<evidence type="ECO:0000259" key="18">
    <source>
        <dbReference type="Pfam" id="PF04413"/>
    </source>
</evidence>
<dbReference type="Gene3D" id="3.40.50.11720">
    <property type="entry name" value="3-Deoxy-D-manno-octulosonic-acid transferase, N-terminal domain"/>
    <property type="match status" value="1"/>
</dbReference>
<proteinExistence type="inferred from homology"/>
<dbReference type="InterPro" id="IPR011009">
    <property type="entry name" value="Kinase-like_dom_sf"/>
</dbReference>
<dbReference type="FunFam" id="3.40.50.11720:FF:000001">
    <property type="entry name" value="3-deoxy-D-manno-octulosonic acid transferase"/>
    <property type="match status" value="1"/>
</dbReference>
<comment type="catalytic activity">
    <reaction evidence="14">
        <text>lipid IVA (E. coli) + CMP-3-deoxy-beta-D-manno-octulosonate = alpha-Kdo-(2-&gt;6)-lipid IVA (E. coli) + CMP + H(+)</text>
        <dbReference type="Rhea" id="RHEA:28066"/>
        <dbReference type="ChEBI" id="CHEBI:15378"/>
        <dbReference type="ChEBI" id="CHEBI:58603"/>
        <dbReference type="ChEBI" id="CHEBI:60364"/>
        <dbReference type="ChEBI" id="CHEBI:60377"/>
        <dbReference type="ChEBI" id="CHEBI:85987"/>
        <dbReference type="EC" id="2.4.99.12"/>
    </reaction>
</comment>
<dbReference type="NCBIfam" id="NF002475">
    <property type="entry name" value="PRK01723.1"/>
    <property type="match status" value="1"/>
</dbReference>
<evidence type="ECO:0000256" key="6">
    <source>
        <dbReference type="ARBA" id="ARBA00022679"/>
    </source>
</evidence>
<organism evidence="19 20">
    <name type="scientific">Rubrivivax albus</name>
    <dbReference type="NCBI Taxonomy" id="2499835"/>
    <lineage>
        <taxon>Bacteria</taxon>
        <taxon>Pseudomonadati</taxon>
        <taxon>Pseudomonadota</taxon>
        <taxon>Betaproteobacteria</taxon>
        <taxon>Burkholderiales</taxon>
        <taxon>Sphaerotilaceae</taxon>
        <taxon>Rubrivivax</taxon>
    </lineage>
</organism>
<evidence type="ECO:0000256" key="10">
    <source>
        <dbReference type="ARBA" id="ARBA00022985"/>
    </source>
</evidence>
<keyword evidence="20" id="KW-1185">Reference proteome</keyword>
<evidence type="ECO:0000256" key="13">
    <source>
        <dbReference type="ARBA" id="ARBA00034417"/>
    </source>
</evidence>
<comment type="subcellular location">
    <subcellularLocation>
        <location evidence="1 15">Cell inner membrane</location>
        <topology evidence="1 15">Peripheral membrane protein</topology>
        <orientation evidence="1 15">Cytoplasmic side</orientation>
    </subcellularLocation>
</comment>
<dbReference type="SUPFAM" id="SSF56112">
    <property type="entry name" value="Protein kinase-like (PK-like)"/>
    <property type="match status" value="1"/>
</dbReference>
<dbReference type="NCBIfam" id="NF004388">
    <property type="entry name" value="PRK05749.1-4"/>
    <property type="match status" value="1"/>
</dbReference>
<evidence type="ECO:0000256" key="3">
    <source>
        <dbReference type="ARBA" id="ARBA00010327"/>
    </source>
</evidence>
<dbReference type="GO" id="GO:0016773">
    <property type="term" value="F:phosphotransferase activity, alcohol group as acceptor"/>
    <property type="evidence" value="ECO:0007669"/>
    <property type="project" value="UniProtKB-UniRule"/>
</dbReference>
<reference evidence="19 20" key="1">
    <citation type="submission" date="2019-01" db="EMBL/GenBank/DDBJ databases">
        <authorList>
            <person name="Chen W.-M."/>
        </authorList>
    </citation>
    <scope>NUCLEOTIDE SEQUENCE [LARGE SCALE GENOMIC DNA]</scope>
    <source>
        <strain evidence="19 20">ICH-3</strain>
    </source>
</reference>
<evidence type="ECO:0000256" key="2">
    <source>
        <dbReference type="ARBA" id="ARBA00004713"/>
    </source>
</evidence>
<keyword evidence="10 15" id="KW-0448">Lipopolysaccharide biosynthesis</keyword>
<evidence type="ECO:0000256" key="8">
    <source>
        <dbReference type="ARBA" id="ARBA00022777"/>
    </source>
</evidence>
<keyword evidence="5 15" id="KW-0997">Cell inner membrane</keyword>
<evidence type="ECO:0000256" key="12">
    <source>
        <dbReference type="ARBA" id="ARBA00029511"/>
    </source>
</evidence>
<dbReference type="Pfam" id="PF04413">
    <property type="entry name" value="Glycos_transf_N"/>
    <property type="match status" value="1"/>
</dbReference>
<dbReference type="InterPro" id="IPR022826">
    <property type="entry name" value="KDO_kinase"/>
</dbReference>
<dbReference type="Gene3D" id="1.10.510.10">
    <property type="entry name" value="Transferase(Phosphotransferase) domain 1"/>
    <property type="match status" value="1"/>
</dbReference>
<comment type="similarity">
    <text evidence="3 15">Belongs to the protein kinase superfamily. KdkA/RfaP family.</text>
</comment>
<dbReference type="EMBL" id="SACT01000004">
    <property type="protein sequence ID" value="RVT51019.1"/>
    <property type="molecule type" value="Genomic_DNA"/>
</dbReference>
<feature type="active site" evidence="15">
    <location>
        <position position="614"/>
    </location>
</feature>
<feature type="site" description="Transition state stabilizer" evidence="17">
    <location>
        <position position="237"/>
    </location>
</feature>
<dbReference type="GO" id="GO:0005886">
    <property type="term" value="C:plasma membrane"/>
    <property type="evidence" value="ECO:0007669"/>
    <property type="project" value="UniProtKB-SubCell"/>
</dbReference>
<keyword evidence="6 15" id="KW-0808">Transferase</keyword>
<dbReference type="Gene3D" id="3.40.50.2000">
    <property type="entry name" value="Glycogen Phosphorylase B"/>
    <property type="match status" value="1"/>
</dbReference>
<dbReference type="SUPFAM" id="SSF53756">
    <property type="entry name" value="UDP-Glycosyltransferase/glycogen phosphorylase"/>
    <property type="match status" value="1"/>
</dbReference>
<comment type="caution">
    <text evidence="19">The sequence shown here is derived from an EMBL/GenBank/DDBJ whole genome shotgun (WGS) entry which is preliminary data.</text>
</comment>
<evidence type="ECO:0000256" key="1">
    <source>
        <dbReference type="ARBA" id="ARBA00004515"/>
    </source>
</evidence>
<evidence type="ECO:0000313" key="20">
    <source>
        <dbReference type="Proteomes" id="UP000288178"/>
    </source>
</evidence>
<evidence type="ECO:0000256" key="17">
    <source>
        <dbReference type="PIRSR" id="PIRSR639901-2"/>
    </source>
</evidence>
<dbReference type="EC" id="2.7.1.166" evidence="15"/>
<feature type="domain" description="3-deoxy-D-manno-octulosonic-acid transferase N-terminal" evidence="18">
    <location>
        <begin position="61"/>
        <end position="239"/>
    </location>
</feature>
<dbReference type="GO" id="GO:0009244">
    <property type="term" value="P:lipopolysaccharide core region biosynthetic process"/>
    <property type="evidence" value="ECO:0007669"/>
    <property type="project" value="UniProtKB-UniRule"/>
</dbReference>
<evidence type="ECO:0000256" key="4">
    <source>
        <dbReference type="ARBA" id="ARBA00022475"/>
    </source>
</evidence>